<dbReference type="Gene3D" id="1.25.40.10">
    <property type="entry name" value="Tetratricopeptide repeat domain"/>
    <property type="match status" value="1"/>
</dbReference>
<feature type="chain" id="PRO_5002230203" evidence="1">
    <location>
        <begin position="20"/>
        <end position="736"/>
    </location>
</feature>
<proteinExistence type="predicted"/>
<dbReference type="EMBL" id="AONG01000012">
    <property type="protein sequence ID" value="KIQ68979.1"/>
    <property type="molecule type" value="Genomic_DNA"/>
</dbReference>
<dbReference type="SMART" id="SM00671">
    <property type="entry name" value="SEL1"/>
    <property type="match status" value="2"/>
</dbReference>
<dbReference type="eggNOG" id="COG0790">
    <property type="taxonomic scope" value="Bacteria"/>
</dbReference>
<accession>A0A0D0Q344</accession>
<sequence length="736" mass="76356">MRLISFICGCIAPFLPALAAAQATGPERLVFIGADPAEGRPGAIGPDLSVLSLPGLPAADAAGIEVLAALLRANPVSTFVATPESAGIVSGDLSLVADIALGEGAGGLTVEVGEDSMGLEEFGSRLSALVGAFNPARRQIAFVRVADPGDRFPAALGQLQGAMNGAGLAMSVVMVSDAACEGPRPGLHYGVIAGLPDRAPFGDAGGTVTAAEAKDWIAEALARDVARGAPCAARYSLILQGDDDPARVLVDVPAVPLMPEMESAVYMEAFEALFLLGSDDAGAIQTFLASCAYCPNEAELSARLADIGERQMALRLETGVWESIREDGTPARLKVYLENCQLCAFRGEAEDRIEWLEAAAEARAEENAAYQSFAAASDLPGLRQWVESCVACDFRDEASDLIAELEADTAFQEEQAQLTLAMERRNASMIEDWLAGCEICGAKNEAEEALAALEVEAAAAAPCVAAAGLPQQGGPRLLSEIDENTARQACGAALAAYPGNPLAVTALGRVEQAAGDLSAARAAYQAGIEAGLPAAYGLAAHAAYAPGDNATADYEEAETLALTGYALGDWLSGEVLTVLYSRGLIEGKGPEEAYAIALEQADAGNPVAQFFAGYFHRIGAGTTADDAAAVAWFEKAVAQGYLHANSFLAEIYEQGGAGVEADPVRAAQLYWTALEGGDPTARDRLTDGIEARPNAVIAEIQTRLQEAGIFSGRIDGIGGRNTASSVERFVELQLVN</sequence>
<dbReference type="SUPFAM" id="SSF81901">
    <property type="entry name" value="HCP-like"/>
    <property type="match status" value="1"/>
</dbReference>
<reference evidence="2 3" key="1">
    <citation type="submission" date="2013-01" db="EMBL/GenBank/DDBJ databases">
        <authorList>
            <person name="Fiebig A."/>
            <person name="Goeker M."/>
            <person name="Klenk H.-P.P."/>
        </authorList>
    </citation>
    <scope>NUCLEOTIDE SEQUENCE [LARGE SCALE GENOMIC DNA]</scope>
    <source>
        <strain evidence="2 3">DSM 24838</strain>
    </source>
</reference>
<keyword evidence="1" id="KW-0732">Signal</keyword>
<comment type="caution">
    <text evidence="2">The sequence shown here is derived from an EMBL/GenBank/DDBJ whole genome shotgun (WGS) entry which is preliminary data.</text>
</comment>
<keyword evidence="3" id="KW-1185">Reference proteome</keyword>
<dbReference type="RefSeq" id="WP_051081033.1">
    <property type="nucleotide sequence ID" value="NZ_KB902277.1"/>
</dbReference>
<dbReference type="OrthoDB" id="9816009at2"/>
<organism evidence="2 3">
    <name type="scientific">Wenxinia marina DSM 24838</name>
    <dbReference type="NCBI Taxonomy" id="1123501"/>
    <lineage>
        <taxon>Bacteria</taxon>
        <taxon>Pseudomonadati</taxon>
        <taxon>Pseudomonadota</taxon>
        <taxon>Alphaproteobacteria</taxon>
        <taxon>Rhodobacterales</taxon>
        <taxon>Roseobacteraceae</taxon>
        <taxon>Wenxinia</taxon>
    </lineage>
</organism>
<dbReference type="Proteomes" id="UP000035100">
    <property type="component" value="Unassembled WGS sequence"/>
</dbReference>
<feature type="signal peptide" evidence="1">
    <location>
        <begin position="1"/>
        <end position="19"/>
    </location>
</feature>
<gene>
    <name evidence="2" type="ORF">Wenmar_02712</name>
</gene>
<evidence type="ECO:0000256" key="1">
    <source>
        <dbReference type="SAM" id="SignalP"/>
    </source>
</evidence>
<dbReference type="Pfam" id="PF08238">
    <property type="entry name" value="Sel1"/>
    <property type="match status" value="3"/>
</dbReference>
<dbReference type="AlphaFoldDB" id="A0A0D0Q344"/>
<evidence type="ECO:0000313" key="2">
    <source>
        <dbReference type="EMBL" id="KIQ68979.1"/>
    </source>
</evidence>
<name>A0A0D0Q344_9RHOB</name>
<dbReference type="InterPro" id="IPR006597">
    <property type="entry name" value="Sel1-like"/>
</dbReference>
<evidence type="ECO:0000313" key="3">
    <source>
        <dbReference type="Proteomes" id="UP000035100"/>
    </source>
</evidence>
<dbReference type="STRING" id="1123501.Wenmar_02712"/>
<dbReference type="InterPro" id="IPR011990">
    <property type="entry name" value="TPR-like_helical_dom_sf"/>
</dbReference>
<protein>
    <submittedName>
        <fullName evidence="2">Sel1 repeat protein</fullName>
    </submittedName>
</protein>